<evidence type="ECO:0000313" key="11">
    <source>
        <dbReference type="EMBL" id="MEQ2637611.1"/>
    </source>
</evidence>
<feature type="binding site" evidence="9">
    <location>
        <begin position="250"/>
        <end position="251"/>
    </location>
    <ligand>
        <name>ATP</name>
        <dbReference type="ChEBI" id="CHEBI:30616"/>
    </ligand>
</feature>
<comment type="catalytic activity">
    <reaction evidence="9">
        <text>D-ribose + ATP = D-ribose 5-phosphate + ADP + H(+)</text>
        <dbReference type="Rhea" id="RHEA:13697"/>
        <dbReference type="ChEBI" id="CHEBI:15378"/>
        <dbReference type="ChEBI" id="CHEBI:30616"/>
        <dbReference type="ChEBI" id="CHEBI:47013"/>
        <dbReference type="ChEBI" id="CHEBI:78346"/>
        <dbReference type="ChEBI" id="CHEBI:456216"/>
        <dbReference type="EC" id="2.7.1.15"/>
    </reaction>
</comment>
<evidence type="ECO:0000256" key="5">
    <source>
        <dbReference type="ARBA" id="ARBA00022840"/>
    </source>
</evidence>
<keyword evidence="12" id="KW-1185">Reference proteome</keyword>
<dbReference type="InterPro" id="IPR011877">
    <property type="entry name" value="Ribokinase"/>
</dbReference>
<evidence type="ECO:0000313" key="12">
    <source>
        <dbReference type="Proteomes" id="UP001478817"/>
    </source>
</evidence>
<gene>
    <name evidence="9" type="primary">rbsK</name>
    <name evidence="11" type="ORF">AAAT05_04555</name>
</gene>
<keyword evidence="5 9" id="KW-0067">ATP-binding</keyword>
<dbReference type="InterPro" id="IPR011611">
    <property type="entry name" value="PfkB_dom"/>
</dbReference>
<dbReference type="RefSeq" id="WP_349182166.1">
    <property type="nucleotide sequence ID" value="NZ_JBBNGS010000007.1"/>
</dbReference>
<comment type="pathway">
    <text evidence="9">Carbohydrate metabolism; D-ribose degradation; D-ribose 5-phosphate from beta-D-ribopyranose: step 2/2.</text>
</comment>
<evidence type="ECO:0000256" key="9">
    <source>
        <dbReference type="HAMAP-Rule" id="MF_01987"/>
    </source>
</evidence>
<feature type="binding site" evidence="9">
    <location>
        <begin position="39"/>
        <end position="43"/>
    </location>
    <ligand>
        <name>substrate</name>
    </ligand>
</feature>
<dbReference type="EMBL" id="JBBNGS010000007">
    <property type="protein sequence ID" value="MEQ2637611.1"/>
    <property type="molecule type" value="Genomic_DNA"/>
</dbReference>
<dbReference type="InterPro" id="IPR002139">
    <property type="entry name" value="Ribo/fructo_kinase"/>
</dbReference>
<keyword evidence="2 9" id="KW-0479">Metal-binding</keyword>
<keyword evidence="3 9" id="KW-0547">Nucleotide-binding</keyword>
<comment type="subunit">
    <text evidence="9">Homodimer.</text>
</comment>
<comment type="cofactor">
    <cofactor evidence="9">
        <name>Mg(2+)</name>
        <dbReference type="ChEBI" id="CHEBI:18420"/>
    </cofactor>
    <text evidence="9">Requires a divalent cation, most likely magnesium in vivo, as an electrophilic catalyst to aid phosphoryl group transfer. It is the chelate of the metal and the nucleotide that is the actual substrate.</text>
</comment>
<feature type="binding site" evidence="9">
    <location>
        <position position="183"/>
    </location>
    <ligand>
        <name>ATP</name>
        <dbReference type="ChEBI" id="CHEBI:30616"/>
    </ligand>
</feature>
<feature type="binding site" evidence="9">
    <location>
        <begin position="11"/>
        <end position="13"/>
    </location>
    <ligand>
        <name>substrate</name>
    </ligand>
</feature>
<name>A0ABV1IFD8_9ACTN</name>
<feature type="binding site" evidence="9">
    <location>
        <position position="286"/>
    </location>
    <ligand>
        <name>K(+)</name>
        <dbReference type="ChEBI" id="CHEBI:29103"/>
    </ligand>
</feature>
<dbReference type="SUPFAM" id="SSF53613">
    <property type="entry name" value="Ribokinase-like"/>
    <property type="match status" value="1"/>
</dbReference>
<comment type="function">
    <text evidence="9">Catalyzes the phosphorylation of ribose at O-5 in a reaction requiring ATP and magnesium. The resulting D-ribose-5-phosphate can then be used either for sythesis of nucleotides, histidine, and tryptophan, or as a component of the pentose phosphate pathway.</text>
</comment>
<evidence type="ECO:0000256" key="6">
    <source>
        <dbReference type="ARBA" id="ARBA00022842"/>
    </source>
</evidence>
<dbReference type="PRINTS" id="PR00990">
    <property type="entry name" value="RIBOKINASE"/>
</dbReference>
<feature type="binding site" evidence="9">
    <location>
        <position position="139"/>
    </location>
    <ligand>
        <name>substrate</name>
    </ligand>
</feature>
<dbReference type="GO" id="GO:0004747">
    <property type="term" value="F:ribokinase activity"/>
    <property type="evidence" value="ECO:0007669"/>
    <property type="project" value="UniProtKB-EC"/>
</dbReference>
<dbReference type="CDD" id="cd01174">
    <property type="entry name" value="ribokinase"/>
    <property type="match status" value="1"/>
</dbReference>
<comment type="similarity">
    <text evidence="9">Belongs to the carbohydrate kinase PfkB family. Ribokinase subfamily.</text>
</comment>
<feature type="binding site" evidence="9">
    <location>
        <position position="281"/>
    </location>
    <ligand>
        <name>K(+)</name>
        <dbReference type="ChEBI" id="CHEBI:29103"/>
    </ligand>
</feature>
<feature type="binding site" evidence="9">
    <location>
        <position position="251"/>
    </location>
    <ligand>
        <name>substrate</name>
    </ligand>
</feature>
<feature type="binding site" evidence="9">
    <location>
        <position position="284"/>
    </location>
    <ligand>
        <name>K(+)</name>
        <dbReference type="ChEBI" id="CHEBI:29103"/>
    </ligand>
</feature>
<reference evidence="11 12" key="1">
    <citation type="submission" date="2024-04" db="EMBL/GenBank/DDBJ databases">
        <title>Human intestinal bacterial collection.</title>
        <authorList>
            <person name="Pauvert C."/>
            <person name="Hitch T.C.A."/>
            <person name="Clavel T."/>
        </authorList>
    </citation>
    <scope>NUCLEOTIDE SEQUENCE [LARGE SCALE GENOMIC DNA]</scope>
    <source>
        <strain evidence="11 12">CLA-AA-H197</strain>
    </source>
</reference>
<dbReference type="Pfam" id="PF00294">
    <property type="entry name" value="PfkB"/>
    <property type="match status" value="1"/>
</dbReference>
<proteinExistence type="inferred from homology"/>
<comment type="caution">
    <text evidence="9">Lacks conserved residue(s) required for the propagation of feature annotation.</text>
</comment>
<protein>
    <recommendedName>
        <fullName evidence="9">Ribokinase</fullName>
        <shortName evidence="9">RK</shortName>
        <ecNumber evidence="9">2.7.1.15</ecNumber>
    </recommendedName>
</protein>
<evidence type="ECO:0000256" key="7">
    <source>
        <dbReference type="ARBA" id="ARBA00022958"/>
    </source>
</evidence>
<feature type="domain" description="Carbohydrate kinase PfkB" evidence="10">
    <location>
        <begin position="1"/>
        <end position="293"/>
    </location>
</feature>
<dbReference type="PANTHER" id="PTHR10584">
    <property type="entry name" value="SUGAR KINASE"/>
    <property type="match status" value="1"/>
</dbReference>
<feature type="active site" description="Proton acceptor" evidence="9">
    <location>
        <position position="251"/>
    </location>
</feature>
<evidence type="ECO:0000256" key="2">
    <source>
        <dbReference type="ARBA" id="ARBA00022723"/>
    </source>
</evidence>
<sequence>MNNVIVFGSMNMDLTIESARVPLQGETISGEGFFTNPGGKGANQAVAAAKSGASTFLIGSVGTDVFGDQLVAALARYGVHCDGVRRSETETGVAFILRIDGDNRIVLSPGANGDLTPEDAEKALFALGKCGDVFLTQLECSEEATLAALARAKKLGMYTVVNVAPPKDLPVSAWSSIDLVCVNETECEFITGINPTDEGSLAKALEALVSLGPSTAVVTLGGRGSAALADGTHYRVPALKVDVCDTTAAGDTFIGVLAAGRVSGLSLEESMKWASSAAGITASRKGAQQAIPTAIEVETYLKEVNNEQ</sequence>
<keyword evidence="6 9" id="KW-0460">Magnesium</keyword>
<dbReference type="Gene3D" id="3.40.1190.20">
    <property type="match status" value="1"/>
</dbReference>
<keyword evidence="9" id="KW-0963">Cytoplasm</keyword>
<comment type="activity regulation">
    <text evidence="9">Activated by a monovalent cation that binds near, but not in, the active site. The most likely occupant of the site in vivo is potassium. Ion binding induces a conformational change that may alter substrate affinity.</text>
</comment>
<evidence type="ECO:0000256" key="8">
    <source>
        <dbReference type="ARBA" id="ARBA00023277"/>
    </source>
</evidence>
<feature type="binding site" evidence="9">
    <location>
        <position position="247"/>
    </location>
    <ligand>
        <name>K(+)</name>
        <dbReference type="ChEBI" id="CHEBI:29103"/>
    </ligand>
</feature>
<evidence type="ECO:0000256" key="3">
    <source>
        <dbReference type="ARBA" id="ARBA00022741"/>
    </source>
</evidence>
<comment type="caution">
    <text evidence="11">The sequence shown here is derived from an EMBL/GenBank/DDBJ whole genome shotgun (WGS) entry which is preliminary data.</text>
</comment>
<evidence type="ECO:0000259" key="10">
    <source>
        <dbReference type="Pfam" id="PF00294"/>
    </source>
</evidence>
<keyword evidence="8 9" id="KW-0119">Carbohydrate metabolism</keyword>
<dbReference type="PANTHER" id="PTHR10584:SF166">
    <property type="entry name" value="RIBOKINASE"/>
    <property type="match status" value="1"/>
</dbReference>
<dbReference type="HAMAP" id="MF_01987">
    <property type="entry name" value="Ribokinase"/>
    <property type="match status" value="1"/>
</dbReference>
<comment type="subcellular location">
    <subcellularLocation>
        <location evidence="9">Cytoplasm</location>
    </subcellularLocation>
</comment>
<keyword evidence="1 9" id="KW-0808">Transferase</keyword>
<keyword evidence="4 9" id="KW-0418">Kinase</keyword>
<accession>A0ABV1IFD8</accession>
<organism evidence="11 12">
    <name type="scientific">Paratractidigestivibacter faecalis</name>
    <dbReference type="NCBI Taxonomy" id="2292441"/>
    <lineage>
        <taxon>Bacteria</taxon>
        <taxon>Bacillati</taxon>
        <taxon>Actinomycetota</taxon>
        <taxon>Coriobacteriia</taxon>
        <taxon>Coriobacteriales</taxon>
        <taxon>Atopobiaceae</taxon>
        <taxon>Paratractidigestivibacter</taxon>
    </lineage>
</organism>
<keyword evidence="7 9" id="KW-0630">Potassium</keyword>
<feature type="binding site" evidence="9">
    <location>
        <begin position="219"/>
        <end position="224"/>
    </location>
    <ligand>
        <name>ATP</name>
        <dbReference type="ChEBI" id="CHEBI:30616"/>
    </ligand>
</feature>
<dbReference type="EC" id="2.7.1.15" evidence="9"/>
<evidence type="ECO:0000256" key="4">
    <source>
        <dbReference type="ARBA" id="ARBA00022777"/>
    </source>
</evidence>
<evidence type="ECO:0000256" key="1">
    <source>
        <dbReference type="ARBA" id="ARBA00022679"/>
    </source>
</evidence>
<dbReference type="InterPro" id="IPR029056">
    <property type="entry name" value="Ribokinase-like"/>
</dbReference>
<feature type="binding site" evidence="9">
    <location>
        <position position="245"/>
    </location>
    <ligand>
        <name>K(+)</name>
        <dbReference type="ChEBI" id="CHEBI:29103"/>
    </ligand>
</feature>
<dbReference type="Proteomes" id="UP001478817">
    <property type="component" value="Unassembled WGS sequence"/>
</dbReference>